<protein>
    <submittedName>
        <fullName evidence="2">Uncharacterized protein</fullName>
    </submittedName>
</protein>
<evidence type="ECO:0000313" key="2">
    <source>
        <dbReference type="EMBL" id="MBP2408425.1"/>
    </source>
</evidence>
<keyword evidence="1" id="KW-0472">Membrane</keyword>
<reference evidence="2 3" key="1">
    <citation type="submission" date="2021-03" db="EMBL/GenBank/DDBJ databases">
        <title>Sequencing the genomes of 1000 actinobacteria strains.</title>
        <authorList>
            <person name="Klenk H.-P."/>
        </authorList>
    </citation>
    <scope>NUCLEOTIDE SEQUENCE [LARGE SCALE GENOMIC DNA]</scope>
    <source>
        <strain evidence="2 3">DSM 14564</strain>
    </source>
</reference>
<proteinExistence type="predicted"/>
<dbReference type="RefSeq" id="WP_209888919.1">
    <property type="nucleotide sequence ID" value="NZ_BAAAJV010000029.1"/>
</dbReference>
<keyword evidence="3" id="KW-1185">Reference proteome</keyword>
<feature type="transmembrane region" description="Helical" evidence="1">
    <location>
        <begin position="160"/>
        <end position="180"/>
    </location>
</feature>
<gene>
    <name evidence="2" type="ORF">JOF44_001328</name>
</gene>
<organism evidence="2 3">
    <name type="scientific">Brachybacterium fresconis</name>
    <dbReference type="NCBI Taxonomy" id="173363"/>
    <lineage>
        <taxon>Bacteria</taxon>
        <taxon>Bacillati</taxon>
        <taxon>Actinomycetota</taxon>
        <taxon>Actinomycetes</taxon>
        <taxon>Micrococcales</taxon>
        <taxon>Dermabacteraceae</taxon>
        <taxon>Brachybacterium</taxon>
    </lineage>
</organism>
<sequence>MSALASAVAAHVLQGRSFGQRAIAMIASIYAIASVLGHHLRDIPSRTGDAVIADALRALDLDGPADWFTDTLFAQLSESVVALACLAAVLAASVISMVSVFSTTMYNATPQASFICLLSLALLIDLEAISAAQALGGMIVSGVLGGIFCALRSDTSATEAAAIGLLTVVSPVIAVVYAPLRAISWLLREPRNEEGAMRIEGGFDPVRVRIVDDIRPTGARIDP</sequence>
<keyword evidence="1" id="KW-1133">Transmembrane helix</keyword>
<evidence type="ECO:0000313" key="3">
    <source>
        <dbReference type="Proteomes" id="UP000698222"/>
    </source>
</evidence>
<dbReference type="EMBL" id="JAGIOC010000001">
    <property type="protein sequence ID" value="MBP2408425.1"/>
    <property type="molecule type" value="Genomic_DNA"/>
</dbReference>
<feature type="transmembrane region" description="Helical" evidence="1">
    <location>
        <begin position="80"/>
        <end position="102"/>
    </location>
</feature>
<comment type="caution">
    <text evidence="2">The sequence shown here is derived from an EMBL/GenBank/DDBJ whole genome shotgun (WGS) entry which is preliminary data.</text>
</comment>
<dbReference type="Proteomes" id="UP000698222">
    <property type="component" value="Unassembled WGS sequence"/>
</dbReference>
<evidence type="ECO:0000256" key="1">
    <source>
        <dbReference type="SAM" id="Phobius"/>
    </source>
</evidence>
<feature type="transmembrane region" description="Helical" evidence="1">
    <location>
        <begin position="114"/>
        <end position="140"/>
    </location>
</feature>
<accession>A0ABS4YIT9</accession>
<keyword evidence="1" id="KW-0812">Transmembrane</keyword>
<name>A0ABS4YIT9_9MICO</name>